<dbReference type="AlphaFoldDB" id="A0A9D2AYF0"/>
<dbReference type="InterPro" id="IPR050214">
    <property type="entry name" value="Cys_Synth/Cystath_Beta-Synth"/>
</dbReference>
<evidence type="ECO:0000256" key="6">
    <source>
        <dbReference type="ARBA" id="ARBA00022898"/>
    </source>
</evidence>
<dbReference type="Pfam" id="PF00291">
    <property type="entry name" value="PALP"/>
    <property type="match status" value="1"/>
</dbReference>
<reference evidence="11" key="1">
    <citation type="journal article" date="2021" name="PeerJ">
        <title>Extensive microbial diversity within the chicken gut microbiome revealed by metagenomics and culture.</title>
        <authorList>
            <person name="Gilroy R."/>
            <person name="Ravi A."/>
            <person name="Getino M."/>
            <person name="Pursley I."/>
            <person name="Horton D.L."/>
            <person name="Alikhan N.F."/>
            <person name="Baker D."/>
            <person name="Gharbi K."/>
            <person name="Hall N."/>
            <person name="Watson M."/>
            <person name="Adriaenssens E.M."/>
            <person name="Foster-Nyarko E."/>
            <person name="Jarju S."/>
            <person name="Secka A."/>
            <person name="Antonio M."/>
            <person name="Oren A."/>
            <person name="Chaudhuri R.R."/>
            <person name="La Ragione R."/>
            <person name="Hildebrand F."/>
            <person name="Pallen M.J."/>
        </authorList>
    </citation>
    <scope>NUCLEOTIDE SEQUENCE</scope>
    <source>
        <strain evidence="11">1719</strain>
    </source>
</reference>
<evidence type="ECO:0000313" key="11">
    <source>
        <dbReference type="EMBL" id="HIX54817.1"/>
    </source>
</evidence>
<dbReference type="Proteomes" id="UP000824156">
    <property type="component" value="Unassembled WGS sequence"/>
</dbReference>
<dbReference type="Gene3D" id="3.40.50.1100">
    <property type="match status" value="2"/>
</dbReference>
<evidence type="ECO:0000256" key="1">
    <source>
        <dbReference type="ARBA" id="ARBA00001933"/>
    </source>
</evidence>
<accession>A0A9D2AYF0</accession>
<dbReference type="CDD" id="cd01561">
    <property type="entry name" value="CBS_like"/>
    <property type="match status" value="1"/>
</dbReference>
<comment type="similarity">
    <text evidence="2">Belongs to the cysteine synthase/cystathionine beta-synthase family.</text>
</comment>
<dbReference type="PANTHER" id="PTHR10314">
    <property type="entry name" value="CYSTATHIONINE BETA-SYNTHASE"/>
    <property type="match status" value="1"/>
</dbReference>
<name>A0A9D2AYF0_9SPHI</name>
<protein>
    <recommendedName>
        <fullName evidence="3">Cysteine synthase</fullName>
    </recommendedName>
    <alternativeName>
        <fullName evidence="8">O-acetylserine (thiol)-lyase</fullName>
    </alternativeName>
    <alternativeName>
        <fullName evidence="9">O-acetylserine sulfhydrylase</fullName>
    </alternativeName>
</protein>
<evidence type="ECO:0000256" key="3">
    <source>
        <dbReference type="ARBA" id="ARBA00019371"/>
    </source>
</evidence>
<comment type="caution">
    <text evidence="11">The sequence shown here is derived from an EMBL/GenBank/DDBJ whole genome shotgun (WGS) entry which is preliminary data.</text>
</comment>
<evidence type="ECO:0000256" key="8">
    <source>
        <dbReference type="ARBA" id="ARBA00030296"/>
    </source>
</evidence>
<sequence length="334" mass="36931">MDLNCIPQFCIGNTPLREDEYLTELFGCSVLIKEEFNSPIGSSSKDRVAYYMIKEALLNGRLKKGDVVVEASSGNTGIGLATLSRTLGLGCKIFVGLSCSNEKVAFLESLGAEVQRCQNSNGLNDPQSTQSCARRYSESHQNAYYMNQYDNPANLKSHYWTTGPEIWEQSNGEVTHFIAGVGTGGTISGTAKYLKKKNPNVQIYGVEPHGSILSTYLKTGEVVSLAEDYQSIDGIGRSFIPGNLQVEFIDEIIQVTRNKTIKRIFNYKRDTGLMCGFSSGAVLEASIQKILPLVMAGDKVVLLFPDHGTRYMSKFLKEYKKLDYLAEHHNAETV</sequence>
<dbReference type="InterPro" id="IPR036052">
    <property type="entry name" value="TrpB-like_PALP_sf"/>
</dbReference>
<dbReference type="EMBL" id="DXEZ01000205">
    <property type="protein sequence ID" value="HIX54817.1"/>
    <property type="molecule type" value="Genomic_DNA"/>
</dbReference>
<keyword evidence="7" id="KW-0198">Cysteine biosynthesis</keyword>
<dbReference type="FunFam" id="3.40.50.1100:FF:000118">
    <property type="entry name" value="Related to CYS4-cystathionine beta-synthase"/>
    <property type="match status" value="1"/>
</dbReference>
<evidence type="ECO:0000256" key="9">
    <source>
        <dbReference type="ARBA" id="ARBA00033075"/>
    </source>
</evidence>
<dbReference type="SUPFAM" id="SSF53686">
    <property type="entry name" value="Tryptophan synthase beta subunit-like PLP-dependent enzymes"/>
    <property type="match status" value="1"/>
</dbReference>
<evidence type="ECO:0000256" key="7">
    <source>
        <dbReference type="ARBA" id="ARBA00023192"/>
    </source>
</evidence>
<reference evidence="11" key="2">
    <citation type="submission" date="2021-04" db="EMBL/GenBank/DDBJ databases">
        <authorList>
            <person name="Gilroy R."/>
        </authorList>
    </citation>
    <scope>NUCLEOTIDE SEQUENCE</scope>
    <source>
        <strain evidence="11">1719</strain>
    </source>
</reference>
<dbReference type="GO" id="GO:0019344">
    <property type="term" value="P:cysteine biosynthetic process"/>
    <property type="evidence" value="ECO:0007669"/>
    <property type="project" value="UniProtKB-KW"/>
</dbReference>
<evidence type="ECO:0000256" key="4">
    <source>
        <dbReference type="ARBA" id="ARBA00022605"/>
    </source>
</evidence>
<keyword evidence="6" id="KW-0663">Pyridoxal phosphate</keyword>
<keyword evidence="4" id="KW-0028">Amino-acid biosynthesis</keyword>
<feature type="domain" description="Tryptophan synthase beta chain-like PALP" evidence="10">
    <location>
        <begin position="10"/>
        <end position="306"/>
    </location>
</feature>
<keyword evidence="5" id="KW-0808">Transferase</keyword>
<dbReference type="InterPro" id="IPR001926">
    <property type="entry name" value="TrpB-like_PALP"/>
</dbReference>
<evidence type="ECO:0000256" key="5">
    <source>
        <dbReference type="ARBA" id="ARBA00022679"/>
    </source>
</evidence>
<comment type="cofactor">
    <cofactor evidence="1">
        <name>pyridoxal 5'-phosphate</name>
        <dbReference type="ChEBI" id="CHEBI:597326"/>
    </cofactor>
</comment>
<evidence type="ECO:0000256" key="2">
    <source>
        <dbReference type="ARBA" id="ARBA00007103"/>
    </source>
</evidence>
<organism evidence="11 12">
    <name type="scientific">Candidatus Sphingobacterium stercoripullorum</name>
    <dbReference type="NCBI Taxonomy" id="2838759"/>
    <lineage>
        <taxon>Bacteria</taxon>
        <taxon>Pseudomonadati</taxon>
        <taxon>Bacteroidota</taxon>
        <taxon>Sphingobacteriia</taxon>
        <taxon>Sphingobacteriales</taxon>
        <taxon>Sphingobacteriaceae</taxon>
        <taxon>Sphingobacterium</taxon>
    </lineage>
</organism>
<evidence type="ECO:0000313" key="12">
    <source>
        <dbReference type="Proteomes" id="UP000824156"/>
    </source>
</evidence>
<dbReference type="GO" id="GO:0016740">
    <property type="term" value="F:transferase activity"/>
    <property type="evidence" value="ECO:0007669"/>
    <property type="project" value="UniProtKB-KW"/>
</dbReference>
<evidence type="ECO:0000259" key="10">
    <source>
        <dbReference type="Pfam" id="PF00291"/>
    </source>
</evidence>
<gene>
    <name evidence="11" type="ORF">H9853_07305</name>
</gene>
<dbReference type="FunFam" id="3.40.50.1100:FF:000016">
    <property type="entry name" value="Cysteine synthase A"/>
    <property type="match status" value="1"/>
</dbReference>
<proteinExistence type="inferred from homology"/>